<dbReference type="Proteomes" id="UP000244810">
    <property type="component" value="Unassembled WGS sequence"/>
</dbReference>
<sequence length="220" mass="24260">MKRYALYYAPPPGPWAETAARWLGRDAVSGEARMQPHLALAGLTASARRYGFHATLKAPFRLAEGSSEEDLLAAVEVFAAGIAPFSVEGLRVAVLDGFLALVPAGDASALDTFAAQVVVRFERFRAPLAAEDRARRRPEQLSVRQRALLDTYGYPWVMEEFRFHMTLTDRLTSEQSARLQPLAEADFTPVLPRPFVLGALSVFAEDAEGLFTEIHRARLG</sequence>
<dbReference type="NCBIfam" id="TIGR03223">
    <property type="entry name" value="Phn_opern_protn"/>
    <property type="match status" value="1"/>
</dbReference>
<reference evidence="1 2" key="1">
    <citation type="journal article" date="2011" name="Syst. Appl. Microbiol.">
        <title>Defluviimonas denitrificans gen. nov., sp. nov., and Pararhodobacter aggregans gen. nov., sp. nov., non-phototrophic Rhodobacteraceae from the biofilter of a marine aquaculture.</title>
        <authorList>
            <person name="Foesel B.U."/>
            <person name="Drake H.L."/>
            <person name="Schramm A."/>
        </authorList>
    </citation>
    <scope>NUCLEOTIDE SEQUENCE [LARGE SCALE GENOMIC DNA]</scope>
    <source>
        <strain evidence="1 2">D1-19</strain>
    </source>
</reference>
<evidence type="ECO:0000313" key="2">
    <source>
        <dbReference type="Proteomes" id="UP000244810"/>
    </source>
</evidence>
<dbReference type="AlphaFoldDB" id="A0A2T7UMU5"/>
<gene>
    <name evidence="1" type="ORF">DDE23_17670</name>
</gene>
<protein>
    <submittedName>
        <fullName evidence="1">Phosphonate metabolism protein</fullName>
    </submittedName>
</protein>
<evidence type="ECO:0000313" key="1">
    <source>
        <dbReference type="EMBL" id="PVE46025.1"/>
    </source>
</evidence>
<dbReference type="RefSeq" id="WP_107751851.1">
    <property type="nucleotide sequence ID" value="NZ_QBKF01000005.1"/>
</dbReference>
<name>A0A2T7UMU5_9RHOB</name>
<accession>A0A2T7UMU5</accession>
<comment type="caution">
    <text evidence="1">The sequence shown here is derived from an EMBL/GenBank/DDBJ whole genome shotgun (WGS) entry which is preliminary data.</text>
</comment>
<dbReference type="Pfam" id="PF06299">
    <property type="entry name" value="DUF1045"/>
    <property type="match status" value="1"/>
</dbReference>
<dbReference type="PIRSF" id="PIRSF033328">
    <property type="entry name" value="Phest_Mll4975"/>
    <property type="match status" value="1"/>
</dbReference>
<dbReference type="Gene3D" id="3.90.1140.10">
    <property type="entry name" value="Cyclic phosphodiesterase"/>
    <property type="match status" value="1"/>
</dbReference>
<dbReference type="EMBL" id="QDDR01000010">
    <property type="protein sequence ID" value="PVE46025.1"/>
    <property type="molecule type" value="Genomic_DNA"/>
</dbReference>
<organism evidence="1 2">
    <name type="scientific">Pararhodobacter aggregans</name>
    <dbReference type="NCBI Taxonomy" id="404875"/>
    <lineage>
        <taxon>Bacteria</taxon>
        <taxon>Pseudomonadati</taxon>
        <taxon>Pseudomonadota</taxon>
        <taxon>Alphaproteobacteria</taxon>
        <taxon>Rhodobacterales</taxon>
        <taxon>Paracoccaceae</taxon>
        <taxon>Pararhodobacter</taxon>
    </lineage>
</organism>
<dbReference type="OrthoDB" id="4954742at2"/>
<keyword evidence="2" id="KW-1185">Reference proteome</keyword>
<dbReference type="InterPro" id="IPR009389">
    <property type="entry name" value="DUF1045"/>
</dbReference>
<proteinExistence type="predicted"/>